<dbReference type="GO" id="GO:0043546">
    <property type="term" value="F:molybdopterin cofactor binding"/>
    <property type="evidence" value="ECO:0007669"/>
    <property type="project" value="InterPro"/>
</dbReference>
<feature type="domain" description="4Fe-4S Mo/W bis-MGD-type" evidence="5">
    <location>
        <begin position="4"/>
        <end position="60"/>
    </location>
</feature>
<sequence>MSTATTAVTYCRICEPLCGLIATVDDDRLVSLRPDPEHPLSKGNACPKGIAFTEVQNDPDRVLHPLRRTADGEFEQVSWDEALTDIAVRLRKVWDEDGGSAVGHYLGNPSAFSYSAALWSGLFLKRLGSTHQYTTGSQDINSRFVASKLLYGAATQMPFPDLPRTDFVLMLGANPHVSHGSAIRAPRIKHELSAITARGGRVVVVDPRRTETAKAHEHVRVRPDSDAWLLLSLLHVVFAEDLVDEAAVAAQSTGVDLLRAAAAGYPPEETVVRTGVDAATVRQLARDFATAPSATAYGRTGACLGRHGTLVSFLIDVLSLVTGNLDRPGGTVFSQGVIPLEELAERAGAMTYGATHSRVGGFPDVMGIFPSGIMAEEITRTGPGQLRALIITAGNPVLTVPDGERLVEALGRLDLLISFDLYVNETNKHADYVLPAVTFLEREDFPFALTAASPRPFFQATEAVLKPYGEARPEWEVFEELMHRMGMAMTSGGPLSFVNRPLLALEKRGLRLTPRRLMVTLLRTGPFGDRFGLRRGGLNGKTATEHPHGVVLGEHASTGLLPEVVLLPGKKVRLDPPEIAEELARLGERHRLDGADGSDPEFPILLIGLREIRSQNSWMHNSPTLMKGPRRQSARVHPNDAAAAGVVDGGTVRIVSRHGSIEVAVTVTDDVGPGTVAVPHGWGHRGGWHLANASEGTNVNRLMSSDPADFETLAGMSLLNGVAVRLEPGS</sequence>
<dbReference type="Gene3D" id="2.20.25.90">
    <property type="entry name" value="ADC-like domains"/>
    <property type="match status" value="1"/>
</dbReference>
<evidence type="ECO:0000256" key="3">
    <source>
        <dbReference type="ARBA" id="ARBA00023004"/>
    </source>
</evidence>
<dbReference type="SMART" id="SM00926">
    <property type="entry name" value="Molybdop_Fe4S4"/>
    <property type="match status" value="1"/>
</dbReference>
<organism evidence="6">
    <name type="scientific">freshwater metagenome</name>
    <dbReference type="NCBI Taxonomy" id="449393"/>
    <lineage>
        <taxon>unclassified sequences</taxon>
        <taxon>metagenomes</taxon>
        <taxon>ecological metagenomes</taxon>
    </lineage>
</organism>
<name>A0A6J6P0S5_9ZZZZ</name>
<dbReference type="PANTHER" id="PTHR43742:SF2">
    <property type="entry name" value="ASSIMILATORY NITRATE REDUCTASE CATALYTIC SUBUNIT"/>
    <property type="match status" value="1"/>
</dbReference>
<dbReference type="GO" id="GO:0046872">
    <property type="term" value="F:metal ion binding"/>
    <property type="evidence" value="ECO:0007669"/>
    <property type="project" value="UniProtKB-KW"/>
</dbReference>
<accession>A0A6J6P0S5</accession>
<dbReference type="InterPro" id="IPR006657">
    <property type="entry name" value="MoPterin_dinucl-bd_dom"/>
</dbReference>
<dbReference type="InterPro" id="IPR006656">
    <property type="entry name" value="Mopterin_OxRdtase"/>
</dbReference>
<dbReference type="PANTHER" id="PTHR43742">
    <property type="entry name" value="TRIMETHYLAMINE-N-OXIDE REDUCTASE"/>
    <property type="match status" value="1"/>
</dbReference>
<proteinExistence type="inferred from homology"/>
<dbReference type="InterPro" id="IPR050612">
    <property type="entry name" value="Prok_Mopterin_Oxidored"/>
</dbReference>
<keyword evidence="2" id="KW-0479">Metal-binding</keyword>
<evidence type="ECO:0000313" key="6">
    <source>
        <dbReference type="EMBL" id="CAB4692439.1"/>
    </source>
</evidence>
<dbReference type="EMBL" id="CAEZXR010000039">
    <property type="protein sequence ID" value="CAB4692439.1"/>
    <property type="molecule type" value="Genomic_DNA"/>
</dbReference>
<dbReference type="Gene3D" id="3.40.50.740">
    <property type="match status" value="1"/>
</dbReference>
<dbReference type="Pfam" id="PF04879">
    <property type="entry name" value="Molybdop_Fe4S4"/>
    <property type="match status" value="1"/>
</dbReference>
<dbReference type="AlphaFoldDB" id="A0A6J6P0S5"/>
<comment type="similarity">
    <text evidence="1">Belongs to the prokaryotic molybdopterin-containing oxidoreductase family.</text>
</comment>
<dbReference type="SUPFAM" id="SSF53706">
    <property type="entry name" value="Formate dehydrogenase/DMSO reductase, domains 1-3"/>
    <property type="match status" value="1"/>
</dbReference>
<protein>
    <submittedName>
        <fullName evidence="6">Unannotated protein</fullName>
    </submittedName>
</protein>
<dbReference type="GO" id="GO:0051536">
    <property type="term" value="F:iron-sulfur cluster binding"/>
    <property type="evidence" value="ECO:0007669"/>
    <property type="project" value="UniProtKB-KW"/>
</dbReference>
<evidence type="ECO:0000259" key="5">
    <source>
        <dbReference type="PROSITE" id="PS51669"/>
    </source>
</evidence>
<dbReference type="InterPro" id="IPR006963">
    <property type="entry name" value="Mopterin_OxRdtase_4Fe-4S_dom"/>
</dbReference>
<keyword evidence="3" id="KW-0408">Iron</keyword>
<dbReference type="Pfam" id="PF00384">
    <property type="entry name" value="Molybdopterin"/>
    <property type="match status" value="1"/>
</dbReference>
<reference evidence="6" key="1">
    <citation type="submission" date="2020-05" db="EMBL/GenBank/DDBJ databases">
        <authorList>
            <person name="Chiriac C."/>
            <person name="Salcher M."/>
            <person name="Ghai R."/>
            <person name="Kavagutti S V."/>
        </authorList>
    </citation>
    <scope>NUCLEOTIDE SEQUENCE</scope>
</reference>
<dbReference type="PROSITE" id="PS51669">
    <property type="entry name" value="4FE4S_MOW_BIS_MGD"/>
    <property type="match status" value="1"/>
</dbReference>
<keyword evidence="4" id="KW-0411">Iron-sulfur</keyword>
<dbReference type="Gene3D" id="3.40.228.10">
    <property type="entry name" value="Dimethylsulfoxide Reductase, domain 2"/>
    <property type="match status" value="1"/>
</dbReference>
<evidence type="ECO:0000256" key="4">
    <source>
        <dbReference type="ARBA" id="ARBA00023014"/>
    </source>
</evidence>
<evidence type="ECO:0000256" key="1">
    <source>
        <dbReference type="ARBA" id="ARBA00010312"/>
    </source>
</evidence>
<dbReference type="GO" id="GO:0016491">
    <property type="term" value="F:oxidoreductase activity"/>
    <property type="evidence" value="ECO:0007669"/>
    <property type="project" value="InterPro"/>
</dbReference>
<dbReference type="SUPFAM" id="SSF50692">
    <property type="entry name" value="ADC-like"/>
    <property type="match status" value="1"/>
</dbReference>
<evidence type="ECO:0000256" key="2">
    <source>
        <dbReference type="ARBA" id="ARBA00022723"/>
    </source>
</evidence>
<dbReference type="Pfam" id="PF01568">
    <property type="entry name" value="Molydop_binding"/>
    <property type="match status" value="1"/>
</dbReference>
<gene>
    <name evidence="6" type="ORF">UFOPK2579_00495</name>
</gene>
<dbReference type="Gene3D" id="2.40.40.20">
    <property type="match status" value="1"/>
</dbReference>
<dbReference type="InterPro" id="IPR009010">
    <property type="entry name" value="Asp_de-COase-like_dom_sf"/>
</dbReference>